<dbReference type="PANTHER" id="PTHR21040">
    <property type="entry name" value="BCDNA.GH04120"/>
    <property type="match status" value="1"/>
</dbReference>
<organism evidence="4 5">
    <name type="scientific">Paenibacillus cisolokensis</name>
    <dbReference type="NCBI Taxonomy" id="1658519"/>
    <lineage>
        <taxon>Bacteria</taxon>
        <taxon>Bacillati</taxon>
        <taxon>Bacillota</taxon>
        <taxon>Bacilli</taxon>
        <taxon>Bacillales</taxon>
        <taxon>Paenibacillaceae</taxon>
        <taxon>Paenibacillus</taxon>
    </lineage>
</organism>
<evidence type="ECO:0000313" key="5">
    <source>
        <dbReference type="Proteomes" id="UP000680304"/>
    </source>
</evidence>
<comment type="caution">
    <text evidence="4">The sequence shown here is derived from an EMBL/GenBank/DDBJ whole genome shotgun (WGS) entry which is preliminary data.</text>
</comment>
<dbReference type="InterPro" id="IPR015883">
    <property type="entry name" value="Glyco_hydro_20_cat"/>
</dbReference>
<keyword evidence="5" id="KW-1185">Reference proteome</keyword>
<dbReference type="Proteomes" id="UP000680304">
    <property type="component" value="Unassembled WGS sequence"/>
</dbReference>
<protein>
    <recommendedName>
        <fullName evidence="3">Glycoside hydrolase family 20 catalytic domain-containing protein</fullName>
    </recommendedName>
</protein>
<keyword evidence="2" id="KW-0378">Hydrolase</keyword>
<evidence type="ECO:0000256" key="1">
    <source>
        <dbReference type="ARBA" id="ARBA00006285"/>
    </source>
</evidence>
<evidence type="ECO:0000256" key="2">
    <source>
        <dbReference type="ARBA" id="ARBA00022801"/>
    </source>
</evidence>
<name>A0ABQ4N9C5_9BACL</name>
<gene>
    <name evidence="4" type="ORF">PACILC2_33900</name>
</gene>
<dbReference type="PANTHER" id="PTHR21040:SF8">
    <property type="entry name" value="BCDNA.GH04120"/>
    <property type="match status" value="1"/>
</dbReference>
<reference evidence="4 5" key="1">
    <citation type="submission" date="2021-04" db="EMBL/GenBank/DDBJ databases">
        <title>Draft genome sequence of Paenibacillus cisolokensis, LC2-13A.</title>
        <authorList>
            <person name="Uke A."/>
            <person name="Chhe C."/>
            <person name="Baramee S."/>
            <person name="Kosugi A."/>
        </authorList>
    </citation>
    <scope>NUCLEOTIDE SEQUENCE [LARGE SCALE GENOMIC DNA]</scope>
    <source>
        <strain evidence="4 5">LC2-13A</strain>
    </source>
</reference>
<dbReference type="InterPro" id="IPR038901">
    <property type="entry name" value="HEXDC-like"/>
</dbReference>
<dbReference type="InterPro" id="IPR017853">
    <property type="entry name" value="GH"/>
</dbReference>
<accession>A0ABQ4N9C5</accession>
<dbReference type="Pfam" id="PF00728">
    <property type="entry name" value="Glyco_hydro_20"/>
    <property type="match status" value="1"/>
</dbReference>
<dbReference type="SUPFAM" id="SSF51445">
    <property type="entry name" value="(Trans)glycosidases"/>
    <property type="match status" value="1"/>
</dbReference>
<dbReference type="RefSeq" id="WP_213529342.1">
    <property type="nucleotide sequence ID" value="NZ_BOVJ01000107.1"/>
</dbReference>
<feature type="domain" description="Glycoside hydrolase family 20 catalytic" evidence="3">
    <location>
        <begin position="51"/>
        <end position="210"/>
    </location>
</feature>
<sequence length="346" mass="38706">MKQLRGFHMRFGSHEDVGNLKRVIRDELVPLGVNAFVLECNTSFVFESHPEVSGGTLTKQDARELSALCKENGIRLIPLFECLGHQGWGGSRNSLLRAHPEFDETPHVPTDAKWPDFYCPSWCPSHPDINPLVFDLMDELLDAFEADALHVGMDEVFAIADDQCPRCRGKNKAELFADAANAYYDHLVKKRNVQMLMWADRLIDAKGMGYSQWDGDVYGIWPAVDRIPKDVILCDWHYDKLDAYPSIGYFLDKGFTVWPCCWKTPEAALDLLEQAVGQAKERNALDRMPGMLVTGWNATGENLVAALFGDGDLGEDPGDIRGIAATLRTVMKALDELAESATDMRP</sequence>
<dbReference type="Gene3D" id="3.20.20.80">
    <property type="entry name" value="Glycosidases"/>
    <property type="match status" value="1"/>
</dbReference>
<dbReference type="EMBL" id="BOVJ01000107">
    <property type="protein sequence ID" value="GIQ64822.1"/>
    <property type="molecule type" value="Genomic_DNA"/>
</dbReference>
<evidence type="ECO:0000313" key="4">
    <source>
        <dbReference type="EMBL" id="GIQ64822.1"/>
    </source>
</evidence>
<proteinExistence type="inferred from homology"/>
<evidence type="ECO:0000259" key="3">
    <source>
        <dbReference type="Pfam" id="PF00728"/>
    </source>
</evidence>
<comment type="similarity">
    <text evidence="1">Belongs to the glycosyl hydrolase 20 family.</text>
</comment>